<organism evidence="3 4">
    <name type="scientific">Neocucurbitaria cava</name>
    <dbReference type="NCBI Taxonomy" id="798079"/>
    <lineage>
        <taxon>Eukaryota</taxon>
        <taxon>Fungi</taxon>
        <taxon>Dikarya</taxon>
        <taxon>Ascomycota</taxon>
        <taxon>Pezizomycotina</taxon>
        <taxon>Dothideomycetes</taxon>
        <taxon>Pleosporomycetidae</taxon>
        <taxon>Pleosporales</taxon>
        <taxon>Pleosporineae</taxon>
        <taxon>Cucurbitariaceae</taxon>
        <taxon>Neocucurbitaria</taxon>
    </lineage>
</organism>
<dbReference type="AlphaFoldDB" id="A0A9W8YHW4"/>
<dbReference type="PANTHER" id="PTHR43625:SF40">
    <property type="entry name" value="ALDO-KETO REDUCTASE YAKC [NADP(+)]"/>
    <property type="match status" value="1"/>
</dbReference>
<sequence>MGVDHIDLYYAHRVNPKTPIEETMRALSELQAEGKIKHIGLCEVSSTTLRRAYKIAPVAAVQMEYSPFVREIEEATGTHLLETCRELGVAIVCSSPLGRGLLTGEFSSQDSVTGGDDARGTRFPWWSEEHLPTNAKLVDRLKEFAVKKGCTVAQLTLAWTLKQGSDFLPIPGTKKMKYLEENWGALNVDLTAEEVSEIRGFVENSELSGYRSVPEAKAASFVTTVEEA</sequence>
<name>A0A9W8YHW4_9PLEO</name>
<keyword evidence="4" id="KW-1185">Reference proteome</keyword>
<feature type="domain" description="NADP-dependent oxidoreductase" evidence="2">
    <location>
        <begin position="1"/>
        <end position="201"/>
    </location>
</feature>
<dbReference type="GO" id="GO:0005737">
    <property type="term" value="C:cytoplasm"/>
    <property type="evidence" value="ECO:0007669"/>
    <property type="project" value="TreeGrafter"/>
</dbReference>
<gene>
    <name evidence="3" type="ORF">N0V83_000653</name>
</gene>
<dbReference type="Gene3D" id="3.20.20.100">
    <property type="entry name" value="NADP-dependent oxidoreductase domain"/>
    <property type="match status" value="1"/>
</dbReference>
<dbReference type="InterPro" id="IPR036812">
    <property type="entry name" value="NAD(P)_OxRdtase_dom_sf"/>
</dbReference>
<dbReference type="InterPro" id="IPR050791">
    <property type="entry name" value="Aldo-Keto_reductase"/>
</dbReference>
<dbReference type="SUPFAM" id="SSF51430">
    <property type="entry name" value="NAD(P)-linked oxidoreductase"/>
    <property type="match status" value="1"/>
</dbReference>
<reference evidence="3" key="1">
    <citation type="submission" date="2022-10" db="EMBL/GenBank/DDBJ databases">
        <title>Tapping the CABI collections for fungal endophytes: first genome assemblies for Collariella, Neodidymelliopsis, Ascochyta clinopodiicola, Didymella pomorum, Didymosphaeria variabile, Neocosmospora piperis and Neocucurbitaria cava.</title>
        <authorList>
            <person name="Hill R."/>
        </authorList>
    </citation>
    <scope>NUCLEOTIDE SEQUENCE</scope>
    <source>
        <strain evidence="3">IMI 356814</strain>
    </source>
</reference>
<evidence type="ECO:0000313" key="4">
    <source>
        <dbReference type="Proteomes" id="UP001140560"/>
    </source>
</evidence>
<dbReference type="InterPro" id="IPR023210">
    <property type="entry name" value="NADP_OxRdtase_dom"/>
</dbReference>
<dbReference type="PANTHER" id="PTHR43625">
    <property type="entry name" value="AFLATOXIN B1 ALDEHYDE REDUCTASE"/>
    <property type="match status" value="1"/>
</dbReference>
<protein>
    <recommendedName>
        <fullName evidence="2">NADP-dependent oxidoreductase domain-containing protein</fullName>
    </recommendedName>
</protein>
<keyword evidence="1" id="KW-0560">Oxidoreductase</keyword>
<comment type="caution">
    <text evidence="3">The sequence shown here is derived from an EMBL/GenBank/DDBJ whole genome shotgun (WGS) entry which is preliminary data.</text>
</comment>
<dbReference type="GO" id="GO:0016491">
    <property type="term" value="F:oxidoreductase activity"/>
    <property type="evidence" value="ECO:0007669"/>
    <property type="project" value="UniProtKB-KW"/>
</dbReference>
<accession>A0A9W8YHW4</accession>
<evidence type="ECO:0000259" key="2">
    <source>
        <dbReference type="Pfam" id="PF00248"/>
    </source>
</evidence>
<dbReference type="Proteomes" id="UP001140560">
    <property type="component" value="Unassembled WGS sequence"/>
</dbReference>
<evidence type="ECO:0000313" key="3">
    <source>
        <dbReference type="EMBL" id="KAJ4377823.1"/>
    </source>
</evidence>
<dbReference type="EMBL" id="JAPEUY010000001">
    <property type="protein sequence ID" value="KAJ4377823.1"/>
    <property type="molecule type" value="Genomic_DNA"/>
</dbReference>
<dbReference type="OrthoDB" id="37537at2759"/>
<evidence type="ECO:0000256" key="1">
    <source>
        <dbReference type="ARBA" id="ARBA00023002"/>
    </source>
</evidence>
<proteinExistence type="predicted"/>
<dbReference type="Pfam" id="PF00248">
    <property type="entry name" value="Aldo_ket_red"/>
    <property type="match status" value="1"/>
</dbReference>